<reference evidence="4" key="1">
    <citation type="journal article" date="2019" name="Int. J. Syst. Evol. Microbiol.">
        <title>The Global Catalogue of Microorganisms (GCM) 10K type strain sequencing project: providing services to taxonomists for standard genome sequencing and annotation.</title>
        <authorList>
            <consortium name="The Broad Institute Genomics Platform"/>
            <consortium name="The Broad Institute Genome Sequencing Center for Infectious Disease"/>
            <person name="Wu L."/>
            <person name="Ma J."/>
        </authorList>
    </citation>
    <scope>NUCLEOTIDE SEQUENCE [LARGE SCALE GENOMIC DNA]</scope>
    <source>
        <strain evidence="4">CGMCC 1.6774</strain>
    </source>
</reference>
<gene>
    <name evidence="3" type="ORF">ACFSOX_21265</name>
</gene>
<dbReference type="InterPro" id="IPR014567">
    <property type="entry name" value="UCP031900"/>
</dbReference>
<evidence type="ECO:0000259" key="2">
    <source>
        <dbReference type="Pfam" id="PF13449"/>
    </source>
</evidence>
<evidence type="ECO:0000313" key="3">
    <source>
        <dbReference type="EMBL" id="MFD2184689.1"/>
    </source>
</evidence>
<keyword evidence="4" id="KW-1185">Reference proteome</keyword>
<protein>
    <submittedName>
        <fullName evidence="3">Esterase-like activity of phytase family protein</fullName>
    </submittedName>
</protein>
<feature type="region of interest" description="Disordered" evidence="1">
    <location>
        <begin position="33"/>
        <end position="52"/>
    </location>
</feature>
<feature type="domain" description="Phytase-like" evidence="2">
    <location>
        <begin position="99"/>
        <end position="352"/>
    </location>
</feature>
<dbReference type="RefSeq" id="WP_378479828.1">
    <property type="nucleotide sequence ID" value="NZ_JBHUIW010000033.1"/>
</dbReference>
<dbReference type="Pfam" id="PF13449">
    <property type="entry name" value="Phytase-like"/>
    <property type="match status" value="1"/>
</dbReference>
<dbReference type="PIRSF" id="PIRSF031900">
    <property type="entry name" value="UCP031900"/>
    <property type="match status" value="1"/>
</dbReference>
<evidence type="ECO:0000313" key="4">
    <source>
        <dbReference type="Proteomes" id="UP001597314"/>
    </source>
</evidence>
<dbReference type="InterPro" id="IPR027372">
    <property type="entry name" value="Phytase-like_dom"/>
</dbReference>
<evidence type="ECO:0000256" key="1">
    <source>
        <dbReference type="SAM" id="MobiDB-lite"/>
    </source>
</evidence>
<comment type="caution">
    <text evidence="3">The sequence shown here is derived from an EMBL/GenBank/DDBJ whole genome shotgun (WGS) entry which is preliminary data.</text>
</comment>
<sequence>MTGRGRTRIAVAGIGLAALVVVAAIGVSAPHGRAQPVAGSSQRGTAAPARAPIQPRAEPAAIEIEARPIATFEIGKPNQVRFGRLQFRGGLELTSRSKSFGGISGLAMLDAARFLAVTDKSEWLAGRIVYQGQRPVGVADAAMSPIMGPDGRTLYERGWYDTESLTIDRGIAYVGIERVNRIVRFDYGKLGMAAPAKLVPWPAGLSGLPTNRGVEALVAVPRGTPASPLAGALIVITERALDPAGNVRAALVGGPRPGLFAVARHDGFDVSDAALLPDGDLLLLERRFTWTTGVAMRLRRIPIASIAPGAVVDGPVLITADMGFQIDNMEALGVHVGDGGETVLTLMSDDNFSFLQRTVLLQFTLLDE</sequence>
<name>A0ABW5ANZ7_9BRAD</name>
<dbReference type="Proteomes" id="UP001597314">
    <property type="component" value="Unassembled WGS sequence"/>
</dbReference>
<dbReference type="EMBL" id="JBHUIW010000033">
    <property type="protein sequence ID" value="MFD2184689.1"/>
    <property type="molecule type" value="Genomic_DNA"/>
</dbReference>
<proteinExistence type="predicted"/>
<accession>A0ABW5ANZ7</accession>
<organism evidence="3 4">
    <name type="scientific">Rhodoplanes azumiensis</name>
    <dbReference type="NCBI Taxonomy" id="1897628"/>
    <lineage>
        <taxon>Bacteria</taxon>
        <taxon>Pseudomonadati</taxon>
        <taxon>Pseudomonadota</taxon>
        <taxon>Alphaproteobacteria</taxon>
        <taxon>Hyphomicrobiales</taxon>
        <taxon>Nitrobacteraceae</taxon>
        <taxon>Rhodoplanes</taxon>
    </lineage>
</organism>